<dbReference type="OrthoDB" id="10249433at2759"/>
<name>A0A0B7N491_9FUNG</name>
<evidence type="ECO:0000313" key="3">
    <source>
        <dbReference type="Proteomes" id="UP000054107"/>
    </source>
</evidence>
<dbReference type="Gene3D" id="3.40.50.1820">
    <property type="entry name" value="alpha/beta hydrolase"/>
    <property type="match status" value="1"/>
</dbReference>
<keyword evidence="3" id="KW-1185">Reference proteome</keyword>
<reference evidence="2 3" key="1">
    <citation type="submission" date="2014-09" db="EMBL/GenBank/DDBJ databases">
        <authorList>
            <person name="Ellenberger Sabrina"/>
        </authorList>
    </citation>
    <scope>NUCLEOTIDE SEQUENCE [LARGE SCALE GENOMIC DNA]</scope>
    <source>
        <strain evidence="2 3">CBS 412.66</strain>
    </source>
</reference>
<sequence length="297" mass="32991">MSAGVVTVVNEWIQTTDKNDIYTKTWKTTASPIANLVMVHGFGEHSGRYDRLFSFFATQGIECHAYDQRGWGETGKKSSQFGNNQGYDTALKDIDDAVLTHKRQDIPLFLMGHSMGGGLILNYLARGHVYKGVELLAGAIASAPLVTLSMQIPAIKYYPMRALAAIVPSMTIQAGVDSAGISHDQAEVQKYLDDPLVHDFATLATLRSFIDAGTDLLVQAKAIQTPILYSHADSDPINSFQGCKSAYEITSSEDKELKNWTGLYHELHNETMPQRQQVAEYYVAWIKKRCPHVKHRP</sequence>
<proteinExistence type="predicted"/>
<dbReference type="AlphaFoldDB" id="A0A0B7N491"/>
<dbReference type="InterPro" id="IPR022742">
    <property type="entry name" value="Hydrolase_4"/>
</dbReference>
<protein>
    <recommendedName>
        <fullName evidence="1">Serine aminopeptidase S33 domain-containing protein</fullName>
    </recommendedName>
</protein>
<gene>
    <name evidence="2" type="primary">PARPA_07155.1 scaffold 26560</name>
</gene>
<accession>A0A0B7N491</accession>
<dbReference type="PANTHER" id="PTHR11614">
    <property type="entry name" value="PHOSPHOLIPASE-RELATED"/>
    <property type="match status" value="1"/>
</dbReference>
<dbReference type="EMBL" id="LN729289">
    <property type="protein sequence ID" value="CEP13106.1"/>
    <property type="molecule type" value="Genomic_DNA"/>
</dbReference>
<dbReference type="InterPro" id="IPR051044">
    <property type="entry name" value="MAG_DAG_Lipase"/>
</dbReference>
<evidence type="ECO:0000259" key="1">
    <source>
        <dbReference type="Pfam" id="PF12146"/>
    </source>
</evidence>
<dbReference type="STRING" id="35722.A0A0B7N491"/>
<evidence type="ECO:0000313" key="2">
    <source>
        <dbReference type="EMBL" id="CEP13106.1"/>
    </source>
</evidence>
<dbReference type="SUPFAM" id="SSF53474">
    <property type="entry name" value="alpha/beta-Hydrolases"/>
    <property type="match status" value="1"/>
</dbReference>
<dbReference type="Proteomes" id="UP000054107">
    <property type="component" value="Unassembled WGS sequence"/>
</dbReference>
<feature type="domain" description="Serine aminopeptidase S33" evidence="1">
    <location>
        <begin position="31"/>
        <end position="271"/>
    </location>
</feature>
<dbReference type="Pfam" id="PF12146">
    <property type="entry name" value="Hydrolase_4"/>
    <property type="match status" value="1"/>
</dbReference>
<organism evidence="2 3">
    <name type="scientific">Parasitella parasitica</name>
    <dbReference type="NCBI Taxonomy" id="35722"/>
    <lineage>
        <taxon>Eukaryota</taxon>
        <taxon>Fungi</taxon>
        <taxon>Fungi incertae sedis</taxon>
        <taxon>Mucoromycota</taxon>
        <taxon>Mucoromycotina</taxon>
        <taxon>Mucoromycetes</taxon>
        <taxon>Mucorales</taxon>
        <taxon>Mucorineae</taxon>
        <taxon>Mucoraceae</taxon>
        <taxon>Parasitella</taxon>
    </lineage>
</organism>
<dbReference type="InterPro" id="IPR029058">
    <property type="entry name" value="AB_hydrolase_fold"/>
</dbReference>